<name>A0A067FE51_CITSI</name>
<dbReference type="EMBL" id="KK784902">
    <property type="protein sequence ID" value="KDO65623.1"/>
    <property type="molecule type" value="Genomic_DNA"/>
</dbReference>
<protein>
    <submittedName>
        <fullName evidence="2">Uncharacterized protein</fullName>
    </submittedName>
</protein>
<sequence>MEMKAAASSPPPPPSNSESQNSATQPIQPKREVDDAPTTNNSGAFDVFDQKPETKPPLTSEHF</sequence>
<evidence type="ECO:0000256" key="1">
    <source>
        <dbReference type="SAM" id="MobiDB-lite"/>
    </source>
</evidence>
<dbReference type="AlphaFoldDB" id="A0A067FE51"/>
<feature type="non-terminal residue" evidence="2">
    <location>
        <position position="63"/>
    </location>
</feature>
<organism evidence="2 3">
    <name type="scientific">Citrus sinensis</name>
    <name type="common">Sweet orange</name>
    <name type="synonym">Citrus aurantium var. sinensis</name>
    <dbReference type="NCBI Taxonomy" id="2711"/>
    <lineage>
        <taxon>Eukaryota</taxon>
        <taxon>Viridiplantae</taxon>
        <taxon>Streptophyta</taxon>
        <taxon>Embryophyta</taxon>
        <taxon>Tracheophyta</taxon>
        <taxon>Spermatophyta</taxon>
        <taxon>Magnoliopsida</taxon>
        <taxon>eudicotyledons</taxon>
        <taxon>Gunneridae</taxon>
        <taxon>Pentapetalae</taxon>
        <taxon>rosids</taxon>
        <taxon>malvids</taxon>
        <taxon>Sapindales</taxon>
        <taxon>Rutaceae</taxon>
        <taxon>Aurantioideae</taxon>
        <taxon>Citrus</taxon>
    </lineage>
</organism>
<proteinExistence type="predicted"/>
<dbReference type="Proteomes" id="UP000027120">
    <property type="component" value="Unassembled WGS sequence"/>
</dbReference>
<reference evidence="2 3" key="1">
    <citation type="submission" date="2014-04" db="EMBL/GenBank/DDBJ databases">
        <authorList>
            <consortium name="International Citrus Genome Consortium"/>
            <person name="Gmitter F."/>
            <person name="Chen C."/>
            <person name="Farmerie W."/>
            <person name="Harkins T."/>
            <person name="Desany B."/>
            <person name="Mohiuddin M."/>
            <person name="Kodira C."/>
            <person name="Borodovsky M."/>
            <person name="Lomsadze A."/>
            <person name="Burns P."/>
            <person name="Jenkins J."/>
            <person name="Prochnik S."/>
            <person name="Shu S."/>
            <person name="Chapman J."/>
            <person name="Pitluck S."/>
            <person name="Schmutz J."/>
            <person name="Rokhsar D."/>
        </authorList>
    </citation>
    <scope>NUCLEOTIDE SEQUENCE</scope>
</reference>
<gene>
    <name evidence="2" type="ORF">CISIN_1g0446452mg</name>
</gene>
<feature type="region of interest" description="Disordered" evidence="1">
    <location>
        <begin position="1"/>
        <end position="63"/>
    </location>
</feature>
<keyword evidence="3" id="KW-1185">Reference proteome</keyword>
<evidence type="ECO:0000313" key="3">
    <source>
        <dbReference type="Proteomes" id="UP000027120"/>
    </source>
</evidence>
<evidence type="ECO:0000313" key="2">
    <source>
        <dbReference type="EMBL" id="KDO65623.1"/>
    </source>
</evidence>
<accession>A0A067FE51</accession>